<evidence type="ECO:0000313" key="2">
    <source>
        <dbReference type="Proteomes" id="UP000270343"/>
    </source>
</evidence>
<name>A0A3B0BMM4_9ACTN</name>
<evidence type="ECO:0000313" key="1">
    <source>
        <dbReference type="EMBL" id="RKN72686.1"/>
    </source>
</evidence>
<dbReference type="EMBL" id="RBAM01000005">
    <property type="protein sequence ID" value="RKN72686.1"/>
    <property type="molecule type" value="Genomic_DNA"/>
</dbReference>
<organism evidence="1 2">
    <name type="scientific">Streptomyces klenkii</name>
    <dbReference type="NCBI Taxonomy" id="1420899"/>
    <lineage>
        <taxon>Bacteria</taxon>
        <taxon>Bacillati</taxon>
        <taxon>Actinomycetota</taxon>
        <taxon>Actinomycetes</taxon>
        <taxon>Kitasatosporales</taxon>
        <taxon>Streptomycetaceae</taxon>
        <taxon>Streptomyces</taxon>
    </lineage>
</organism>
<accession>A0A3B0BMM4</accession>
<proteinExistence type="predicted"/>
<sequence length="62" mass="6494">MPLRRVDVNRQFGQVIPPGVGEQKSFAPGVAVSAVGVASVAYSVMYVATDQPVAQLLHKAGK</sequence>
<gene>
    <name evidence="1" type="ORF">D7231_14510</name>
</gene>
<comment type="caution">
    <text evidence="1">The sequence shown here is derived from an EMBL/GenBank/DDBJ whole genome shotgun (WGS) entry which is preliminary data.</text>
</comment>
<dbReference type="AlphaFoldDB" id="A0A3B0BMM4"/>
<reference evidence="1 2" key="1">
    <citation type="journal article" date="2015" name="Antonie Van Leeuwenhoek">
        <title>Streptomyces klenkii sp. nov., isolated from deep marine sediment.</title>
        <authorList>
            <person name="Veyisoglu A."/>
            <person name="Sahin N."/>
        </authorList>
    </citation>
    <scope>NUCLEOTIDE SEQUENCE [LARGE SCALE GENOMIC DNA]</scope>
    <source>
        <strain evidence="1 2">KCTC 29202</strain>
    </source>
</reference>
<dbReference type="Proteomes" id="UP000270343">
    <property type="component" value="Unassembled WGS sequence"/>
</dbReference>
<protein>
    <submittedName>
        <fullName evidence="1">Uncharacterized protein</fullName>
    </submittedName>
</protein>
<dbReference type="RefSeq" id="WP_120755830.1">
    <property type="nucleotide sequence ID" value="NZ_JBIBGF010000006.1"/>
</dbReference>
<keyword evidence="2" id="KW-1185">Reference proteome</keyword>